<dbReference type="SMART" id="SM00347">
    <property type="entry name" value="HTH_MARR"/>
    <property type="match status" value="1"/>
</dbReference>
<dbReference type="InterPro" id="IPR023187">
    <property type="entry name" value="Tscrpt_reg_MarR-type_CS"/>
</dbReference>
<reference evidence="5 6" key="1">
    <citation type="submission" date="2020-08" db="EMBL/GenBank/DDBJ databases">
        <title>A Genomic Blueprint of the Chicken Gut Microbiome.</title>
        <authorList>
            <person name="Gilroy R."/>
            <person name="Ravi A."/>
            <person name="Getino M."/>
            <person name="Pursley I."/>
            <person name="Horton D.L."/>
            <person name="Alikhan N.-F."/>
            <person name="Baker D."/>
            <person name="Gharbi K."/>
            <person name="Hall N."/>
            <person name="Watson M."/>
            <person name="Adriaenssens E.M."/>
            <person name="Foster-Nyarko E."/>
            <person name="Jarju S."/>
            <person name="Secka A."/>
            <person name="Antonio M."/>
            <person name="Oren A."/>
            <person name="Chaudhuri R."/>
            <person name="La Ragione R.M."/>
            <person name="Hildebrand F."/>
            <person name="Pallen M.J."/>
        </authorList>
    </citation>
    <scope>NUCLEOTIDE SEQUENCE [LARGE SCALE GENOMIC DNA]</scope>
    <source>
        <strain evidence="5 6">Sa5YUA1</strain>
    </source>
</reference>
<dbReference type="PANTHER" id="PTHR33164">
    <property type="entry name" value="TRANSCRIPTIONAL REGULATOR, MARR FAMILY"/>
    <property type="match status" value="1"/>
</dbReference>
<evidence type="ECO:0000259" key="4">
    <source>
        <dbReference type="PROSITE" id="PS50995"/>
    </source>
</evidence>
<comment type="caution">
    <text evidence="5">The sequence shown here is derived from an EMBL/GenBank/DDBJ whole genome shotgun (WGS) entry which is preliminary data.</text>
</comment>
<dbReference type="Proteomes" id="UP000657931">
    <property type="component" value="Unassembled WGS sequence"/>
</dbReference>
<feature type="domain" description="HTH marR-type" evidence="4">
    <location>
        <begin position="31"/>
        <end position="164"/>
    </location>
</feature>
<dbReference type="PROSITE" id="PS50995">
    <property type="entry name" value="HTH_MARR_2"/>
    <property type="match status" value="1"/>
</dbReference>
<keyword evidence="3" id="KW-0804">Transcription</keyword>
<accession>A0ABR8QR39</accession>
<dbReference type="InterPro" id="IPR039422">
    <property type="entry name" value="MarR/SlyA-like"/>
</dbReference>
<dbReference type="EMBL" id="JACSQT010000006">
    <property type="protein sequence ID" value="MBD7938012.1"/>
    <property type="molecule type" value="Genomic_DNA"/>
</dbReference>
<dbReference type="InterPro" id="IPR000835">
    <property type="entry name" value="HTH_MarR-typ"/>
</dbReference>
<dbReference type="InterPro" id="IPR036388">
    <property type="entry name" value="WH-like_DNA-bd_sf"/>
</dbReference>
<organism evidence="5 6">
    <name type="scientific">Cytobacillus stercorigallinarum</name>
    <dbReference type="NCBI Taxonomy" id="2762240"/>
    <lineage>
        <taxon>Bacteria</taxon>
        <taxon>Bacillati</taxon>
        <taxon>Bacillota</taxon>
        <taxon>Bacilli</taxon>
        <taxon>Bacillales</taxon>
        <taxon>Bacillaceae</taxon>
        <taxon>Cytobacillus</taxon>
    </lineage>
</organism>
<keyword evidence="6" id="KW-1185">Reference proteome</keyword>
<protein>
    <submittedName>
        <fullName evidence="5">MarR family transcriptional regulator</fullName>
    </submittedName>
</protein>
<dbReference type="SUPFAM" id="SSF46785">
    <property type="entry name" value="Winged helix' DNA-binding domain"/>
    <property type="match status" value="1"/>
</dbReference>
<keyword evidence="2" id="KW-0238">DNA-binding</keyword>
<dbReference type="PROSITE" id="PS01117">
    <property type="entry name" value="HTH_MARR_1"/>
    <property type="match status" value="1"/>
</dbReference>
<dbReference type="PRINTS" id="PR00598">
    <property type="entry name" value="HTHMARR"/>
</dbReference>
<evidence type="ECO:0000256" key="3">
    <source>
        <dbReference type="ARBA" id="ARBA00023163"/>
    </source>
</evidence>
<sequence length="168" mass="19270">MHQLDEDGYLHTEESTIIQKISKKTTIEPNAIAVVTSLYRIGQGIKNKLEQEVLAKHKISWTSFSILYDLWIYGKMETKELALSAGVSKATISNIMRTLENKSLCRRETDPRDRRNTFVVITPKGKEVIEELYPEFHEGEIAIVKGLKTDDQKQLAATLYKLIKDNKF</sequence>
<dbReference type="InterPro" id="IPR036390">
    <property type="entry name" value="WH_DNA-bd_sf"/>
</dbReference>
<dbReference type="Gene3D" id="1.10.10.10">
    <property type="entry name" value="Winged helix-like DNA-binding domain superfamily/Winged helix DNA-binding domain"/>
    <property type="match status" value="1"/>
</dbReference>
<dbReference type="Pfam" id="PF01047">
    <property type="entry name" value="MarR"/>
    <property type="match status" value="1"/>
</dbReference>
<evidence type="ECO:0000256" key="1">
    <source>
        <dbReference type="ARBA" id="ARBA00023015"/>
    </source>
</evidence>
<evidence type="ECO:0000313" key="5">
    <source>
        <dbReference type="EMBL" id="MBD7938012.1"/>
    </source>
</evidence>
<evidence type="ECO:0000313" key="6">
    <source>
        <dbReference type="Proteomes" id="UP000657931"/>
    </source>
</evidence>
<gene>
    <name evidence="5" type="ORF">H9655_13350</name>
</gene>
<proteinExistence type="predicted"/>
<dbReference type="PANTHER" id="PTHR33164:SF89">
    <property type="entry name" value="MARR FAMILY REGULATORY PROTEIN"/>
    <property type="match status" value="1"/>
</dbReference>
<name>A0ABR8QR39_9BACI</name>
<evidence type="ECO:0000256" key="2">
    <source>
        <dbReference type="ARBA" id="ARBA00023125"/>
    </source>
</evidence>
<keyword evidence="1" id="KW-0805">Transcription regulation</keyword>